<keyword evidence="3" id="KW-1003">Cell membrane</keyword>
<dbReference type="GO" id="GO:0022857">
    <property type="term" value="F:transmembrane transporter activity"/>
    <property type="evidence" value="ECO:0007669"/>
    <property type="project" value="InterPro"/>
</dbReference>
<sequence length="286" mass="30118">MTVDGSLVLHGLNIVYELATLTLTTLGLAIVFGLLGVMNMAHGEFVMLGAYCVVTVQGWGWPLPTAFPLAVVVCGALGWAVERWLIRPLYARPFDTLLATWALAMLMRKTVEAIWGKGYQTLDTPLAQPLMLGATAYPAYRLGLIVLVALLLVAIGLWWRRSTAGLRVRAMTGNPVLAQALGIDTRRLASRTFVVGVVLAGAAGVLLAPLVRVEPGIGVDYLLDAFFVLVVGGLGSLGGLLGGVGAIGGTQAVVSSIAGQTSGYAVVLVLSILFLWLKPDGLLARR</sequence>
<dbReference type="InterPro" id="IPR001851">
    <property type="entry name" value="ABC_transp_permease"/>
</dbReference>
<keyword evidence="4 9" id="KW-0812">Transmembrane</keyword>
<dbReference type="Proteomes" id="UP000255265">
    <property type="component" value="Unassembled WGS sequence"/>
</dbReference>
<dbReference type="PANTHER" id="PTHR11795:SF447">
    <property type="entry name" value="ABC TRANSPORTER PERMEASE PROTEIN"/>
    <property type="match status" value="1"/>
</dbReference>
<dbReference type="CDD" id="cd06582">
    <property type="entry name" value="TM_PBP1_LivH_like"/>
    <property type="match status" value="1"/>
</dbReference>
<evidence type="ECO:0000313" key="11">
    <source>
        <dbReference type="Proteomes" id="UP000255265"/>
    </source>
</evidence>
<dbReference type="InterPro" id="IPR052157">
    <property type="entry name" value="BCAA_transport_permease"/>
</dbReference>
<feature type="transmembrane region" description="Helical" evidence="9">
    <location>
        <begin position="139"/>
        <end position="159"/>
    </location>
</feature>
<dbReference type="Pfam" id="PF02653">
    <property type="entry name" value="BPD_transp_2"/>
    <property type="match status" value="1"/>
</dbReference>
<organism evidence="10 11">
    <name type="scientific">Pseudacidovorax intermedius</name>
    <dbReference type="NCBI Taxonomy" id="433924"/>
    <lineage>
        <taxon>Bacteria</taxon>
        <taxon>Pseudomonadati</taxon>
        <taxon>Pseudomonadota</taxon>
        <taxon>Betaproteobacteria</taxon>
        <taxon>Burkholderiales</taxon>
        <taxon>Comamonadaceae</taxon>
        <taxon>Pseudacidovorax</taxon>
    </lineage>
</organism>
<keyword evidence="11" id="KW-1185">Reference proteome</keyword>
<dbReference type="AlphaFoldDB" id="A0A370FNA4"/>
<accession>A0A370FNA4</accession>
<evidence type="ECO:0000256" key="4">
    <source>
        <dbReference type="ARBA" id="ARBA00022692"/>
    </source>
</evidence>
<dbReference type="EMBL" id="QQAV01000001">
    <property type="protein sequence ID" value="RDI28595.1"/>
    <property type="molecule type" value="Genomic_DNA"/>
</dbReference>
<feature type="transmembrane region" description="Helical" evidence="9">
    <location>
        <begin position="67"/>
        <end position="86"/>
    </location>
</feature>
<protein>
    <submittedName>
        <fullName evidence="10">Amino acid/amide ABC transporter membrane protein 1 (HAAT family)</fullName>
    </submittedName>
</protein>
<proteinExistence type="inferred from homology"/>
<comment type="subcellular location">
    <subcellularLocation>
        <location evidence="1">Cell membrane</location>
        <topology evidence="1">Multi-pass membrane protein</topology>
    </subcellularLocation>
</comment>
<keyword evidence="5" id="KW-0029">Amino-acid transport</keyword>
<evidence type="ECO:0000256" key="5">
    <source>
        <dbReference type="ARBA" id="ARBA00022970"/>
    </source>
</evidence>
<feature type="transmembrane region" description="Helical" evidence="9">
    <location>
        <begin position="225"/>
        <end position="249"/>
    </location>
</feature>
<feature type="transmembrane region" description="Helical" evidence="9">
    <location>
        <begin position="193"/>
        <end position="213"/>
    </location>
</feature>
<reference evidence="10 11" key="1">
    <citation type="submission" date="2018-07" db="EMBL/GenBank/DDBJ databases">
        <title>Genomic Encyclopedia of Type Strains, Phase IV (KMG-IV): sequencing the most valuable type-strain genomes for metagenomic binning, comparative biology and taxonomic classification.</title>
        <authorList>
            <person name="Goeker M."/>
        </authorList>
    </citation>
    <scope>NUCLEOTIDE SEQUENCE [LARGE SCALE GENOMIC DNA]</scope>
    <source>
        <strain evidence="10 11">DSM 21352</strain>
    </source>
</reference>
<feature type="transmembrane region" description="Helical" evidence="9">
    <location>
        <begin position="261"/>
        <end position="277"/>
    </location>
</feature>
<feature type="transmembrane region" description="Helical" evidence="9">
    <location>
        <begin position="14"/>
        <end position="38"/>
    </location>
</feature>
<comment type="similarity">
    <text evidence="8">Belongs to the binding-protein-dependent transport system permease family. LivHM subfamily.</text>
</comment>
<dbReference type="GO" id="GO:0006865">
    <property type="term" value="P:amino acid transport"/>
    <property type="evidence" value="ECO:0007669"/>
    <property type="project" value="UniProtKB-KW"/>
</dbReference>
<evidence type="ECO:0000256" key="6">
    <source>
        <dbReference type="ARBA" id="ARBA00022989"/>
    </source>
</evidence>
<evidence type="ECO:0000256" key="9">
    <source>
        <dbReference type="SAM" id="Phobius"/>
    </source>
</evidence>
<name>A0A370FNA4_9BURK</name>
<evidence type="ECO:0000256" key="1">
    <source>
        <dbReference type="ARBA" id="ARBA00004651"/>
    </source>
</evidence>
<evidence type="ECO:0000256" key="3">
    <source>
        <dbReference type="ARBA" id="ARBA00022475"/>
    </source>
</evidence>
<evidence type="ECO:0000256" key="8">
    <source>
        <dbReference type="ARBA" id="ARBA00037998"/>
    </source>
</evidence>
<keyword evidence="6 9" id="KW-1133">Transmembrane helix</keyword>
<comment type="caution">
    <text evidence="10">The sequence shown here is derived from an EMBL/GenBank/DDBJ whole genome shotgun (WGS) entry which is preliminary data.</text>
</comment>
<evidence type="ECO:0000256" key="7">
    <source>
        <dbReference type="ARBA" id="ARBA00023136"/>
    </source>
</evidence>
<dbReference type="PANTHER" id="PTHR11795">
    <property type="entry name" value="BRANCHED-CHAIN AMINO ACID TRANSPORT SYSTEM PERMEASE PROTEIN LIVH"/>
    <property type="match status" value="1"/>
</dbReference>
<keyword evidence="7 9" id="KW-0472">Membrane</keyword>
<gene>
    <name evidence="10" type="ORF">DFR41_101351</name>
</gene>
<evidence type="ECO:0000313" key="10">
    <source>
        <dbReference type="EMBL" id="RDI28595.1"/>
    </source>
</evidence>
<evidence type="ECO:0000256" key="2">
    <source>
        <dbReference type="ARBA" id="ARBA00022448"/>
    </source>
</evidence>
<dbReference type="GO" id="GO:0005886">
    <property type="term" value="C:plasma membrane"/>
    <property type="evidence" value="ECO:0007669"/>
    <property type="project" value="UniProtKB-SubCell"/>
</dbReference>
<keyword evidence="2" id="KW-0813">Transport</keyword>